<comment type="similarity">
    <text evidence="2 11">Belongs to the G-protein coupled receptor T2R family.</text>
</comment>
<feature type="transmembrane region" description="Helical" evidence="12">
    <location>
        <begin position="101"/>
        <end position="124"/>
    </location>
</feature>
<dbReference type="GO" id="GO:0016020">
    <property type="term" value="C:membrane"/>
    <property type="evidence" value="ECO:0007669"/>
    <property type="project" value="UniProtKB-SubCell"/>
</dbReference>
<keyword evidence="10" id="KW-0807">Transducer</keyword>
<evidence type="ECO:0000256" key="7">
    <source>
        <dbReference type="ARBA" id="ARBA00023040"/>
    </source>
</evidence>
<dbReference type="GO" id="GO:0033038">
    <property type="term" value="F:bitter taste receptor activity"/>
    <property type="evidence" value="ECO:0007669"/>
    <property type="project" value="InterPro"/>
</dbReference>
<keyword evidence="8 12" id="KW-0472">Membrane</keyword>
<evidence type="ECO:0000256" key="2">
    <source>
        <dbReference type="ARBA" id="ARBA00007376"/>
    </source>
</evidence>
<organism evidence="13 14">
    <name type="scientific">Aldrovandia affinis</name>
    <dbReference type="NCBI Taxonomy" id="143900"/>
    <lineage>
        <taxon>Eukaryota</taxon>
        <taxon>Metazoa</taxon>
        <taxon>Chordata</taxon>
        <taxon>Craniata</taxon>
        <taxon>Vertebrata</taxon>
        <taxon>Euteleostomi</taxon>
        <taxon>Actinopterygii</taxon>
        <taxon>Neopterygii</taxon>
        <taxon>Teleostei</taxon>
        <taxon>Notacanthiformes</taxon>
        <taxon>Halosauridae</taxon>
        <taxon>Aldrovandia</taxon>
    </lineage>
</organism>
<evidence type="ECO:0008006" key="15">
    <source>
        <dbReference type="Google" id="ProtNLM"/>
    </source>
</evidence>
<evidence type="ECO:0000256" key="4">
    <source>
        <dbReference type="ARBA" id="ARBA00022606"/>
    </source>
</evidence>
<evidence type="ECO:0000256" key="8">
    <source>
        <dbReference type="ARBA" id="ARBA00023136"/>
    </source>
</evidence>
<dbReference type="GO" id="GO:0004930">
    <property type="term" value="F:G protein-coupled receptor activity"/>
    <property type="evidence" value="ECO:0007669"/>
    <property type="project" value="UniProtKB-KW"/>
</dbReference>
<comment type="subcellular location">
    <subcellularLocation>
        <location evidence="1">Membrane</location>
        <topology evidence="1">Multi-pass membrane protein</topology>
    </subcellularLocation>
</comment>
<evidence type="ECO:0000256" key="9">
    <source>
        <dbReference type="ARBA" id="ARBA00023170"/>
    </source>
</evidence>
<keyword evidence="7" id="KW-0297">G-protein coupled receptor</keyword>
<keyword evidence="14" id="KW-1185">Reference proteome</keyword>
<keyword evidence="3" id="KW-0919">Taste</keyword>
<dbReference type="Pfam" id="PF05296">
    <property type="entry name" value="TAS2R"/>
    <property type="match status" value="1"/>
</dbReference>
<feature type="transmembrane region" description="Helical" evidence="12">
    <location>
        <begin position="145"/>
        <end position="167"/>
    </location>
</feature>
<evidence type="ECO:0000256" key="6">
    <source>
        <dbReference type="ARBA" id="ARBA00022989"/>
    </source>
</evidence>
<evidence type="ECO:0000256" key="3">
    <source>
        <dbReference type="ARBA" id="ARBA00022480"/>
    </source>
</evidence>
<sequence length="223" mass="24985">MPVLLFLWELSSGMQIWNIVLICVFYCLKIIPGWGTTFLLLKRNFSSVAVTILLVGFTFTLATCFIDTYRETPLNGTLRFHNGTCSHIELPDRLIPARLSIIYLMYTIVLTLVISSCWAVVAHLRSHMKRMRGNQSEVGGAKQEGIARVALMIFLLAVEFVVCTIVRHTLLVLSGDKISRYLIQDNSLIALMLSSLIPITLITGINTLRQRATTCFSSTSQNV</sequence>
<evidence type="ECO:0000256" key="12">
    <source>
        <dbReference type="SAM" id="Phobius"/>
    </source>
</evidence>
<proteinExistence type="inferred from homology"/>
<dbReference type="Gene3D" id="1.20.1070.10">
    <property type="entry name" value="Rhodopsin 7-helix transmembrane proteins"/>
    <property type="match status" value="1"/>
</dbReference>
<keyword evidence="5 12" id="KW-0812">Transmembrane</keyword>
<dbReference type="PANTHER" id="PTHR11394">
    <property type="entry name" value="TASTE RECEPTOR TYPE 2"/>
    <property type="match status" value="1"/>
</dbReference>
<evidence type="ECO:0000313" key="14">
    <source>
        <dbReference type="Proteomes" id="UP001221898"/>
    </source>
</evidence>
<dbReference type="SUPFAM" id="SSF81321">
    <property type="entry name" value="Family A G protein-coupled receptor-like"/>
    <property type="match status" value="1"/>
</dbReference>
<feature type="transmembrane region" description="Helical" evidence="12">
    <location>
        <begin position="16"/>
        <end position="41"/>
    </location>
</feature>
<dbReference type="InterPro" id="IPR007960">
    <property type="entry name" value="TAS2R"/>
</dbReference>
<keyword evidence="4" id="KW-0716">Sensory transduction</keyword>
<protein>
    <recommendedName>
        <fullName evidence="15">Taste receptor type 2</fullName>
    </recommendedName>
</protein>
<evidence type="ECO:0000256" key="10">
    <source>
        <dbReference type="ARBA" id="ARBA00023224"/>
    </source>
</evidence>
<evidence type="ECO:0000256" key="11">
    <source>
        <dbReference type="RuleBase" id="RU004423"/>
    </source>
</evidence>
<dbReference type="EMBL" id="JAINUG010000263">
    <property type="protein sequence ID" value="KAJ8384850.1"/>
    <property type="molecule type" value="Genomic_DNA"/>
</dbReference>
<evidence type="ECO:0000256" key="5">
    <source>
        <dbReference type="ARBA" id="ARBA00022692"/>
    </source>
</evidence>
<dbReference type="Proteomes" id="UP001221898">
    <property type="component" value="Unassembled WGS sequence"/>
</dbReference>
<dbReference type="AlphaFoldDB" id="A0AAD7RIR6"/>
<gene>
    <name evidence="13" type="ORF">AAFF_G00197600</name>
</gene>
<comment type="caution">
    <text evidence="13">The sequence shown here is derived from an EMBL/GenBank/DDBJ whole genome shotgun (WGS) entry which is preliminary data.</text>
</comment>
<feature type="transmembrane region" description="Helical" evidence="12">
    <location>
        <begin position="48"/>
        <end position="69"/>
    </location>
</feature>
<accession>A0AAD7RIR6</accession>
<evidence type="ECO:0000313" key="13">
    <source>
        <dbReference type="EMBL" id="KAJ8384850.1"/>
    </source>
</evidence>
<name>A0AAD7RIR6_9TELE</name>
<feature type="transmembrane region" description="Helical" evidence="12">
    <location>
        <begin position="187"/>
        <end position="208"/>
    </location>
</feature>
<keyword evidence="9" id="KW-0675">Receptor</keyword>
<keyword evidence="6 12" id="KW-1133">Transmembrane helix</keyword>
<evidence type="ECO:0000256" key="1">
    <source>
        <dbReference type="ARBA" id="ARBA00004141"/>
    </source>
</evidence>
<reference evidence="13" key="1">
    <citation type="journal article" date="2023" name="Science">
        <title>Genome structures resolve the early diversification of teleost fishes.</title>
        <authorList>
            <person name="Parey E."/>
            <person name="Louis A."/>
            <person name="Montfort J."/>
            <person name="Bouchez O."/>
            <person name="Roques C."/>
            <person name="Iampietro C."/>
            <person name="Lluch J."/>
            <person name="Castinel A."/>
            <person name="Donnadieu C."/>
            <person name="Desvignes T."/>
            <person name="Floi Bucao C."/>
            <person name="Jouanno E."/>
            <person name="Wen M."/>
            <person name="Mejri S."/>
            <person name="Dirks R."/>
            <person name="Jansen H."/>
            <person name="Henkel C."/>
            <person name="Chen W.J."/>
            <person name="Zahm M."/>
            <person name="Cabau C."/>
            <person name="Klopp C."/>
            <person name="Thompson A.W."/>
            <person name="Robinson-Rechavi M."/>
            <person name="Braasch I."/>
            <person name="Lecointre G."/>
            <person name="Bobe J."/>
            <person name="Postlethwait J.H."/>
            <person name="Berthelot C."/>
            <person name="Roest Crollius H."/>
            <person name="Guiguen Y."/>
        </authorList>
    </citation>
    <scope>NUCLEOTIDE SEQUENCE</scope>
    <source>
        <strain evidence="13">NC1722</strain>
    </source>
</reference>